<name>A0A5C5WRL5_9BACT</name>
<evidence type="ECO:0000256" key="1">
    <source>
        <dbReference type="SAM" id="SignalP"/>
    </source>
</evidence>
<dbReference type="EMBL" id="SJPI01000001">
    <property type="protein sequence ID" value="TWT53544.1"/>
    <property type="molecule type" value="Genomic_DNA"/>
</dbReference>
<keyword evidence="4" id="KW-1185">Reference proteome</keyword>
<dbReference type="Proteomes" id="UP000316598">
    <property type="component" value="Unassembled WGS sequence"/>
</dbReference>
<dbReference type="AlphaFoldDB" id="A0A5C5WRL5"/>
<protein>
    <recommendedName>
        <fullName evidence="2">Phytase-like domain-containing protein</fullName>
    </recommendedName>
</protein>
<gene>
    <name evidence="3" type="ORF">Pla22_11730</name>
</gene>
<feature type="domain" description="Phytase-like" evidence="2">
    <location>
        <begin position="64"/>
        <end position="375"/>
    </location>
</feature>
<feature type="signal peptide" evidence="1">
    <location>
        <begin position="1"/>
        <end position="29"/>
    </location>
</feature>
<proteinExistence type="predicted"/>
<reference evidence="3 4" key="1">
    <citation type="submission" date="2019-02" db="EMBL/GenBank/DDBJ databases">
        <title>Deep-cultivation of Planctomycetes and their phenomic and genomic characterization uncovers novel biology.</title>
        <authorList>
            <person name="Wiegand S."/>
            <person name="Jogler M."/>
            <person name="Boedeker C."/>
            <person name="Pinto D."/>
            <person name="Vollmers J."/>
            <person name="Rivas-Marin E."/>
            <person name="Kohn T."/>
            <person name="Peeters S.H."/>
            <person name="Heuer A."/>
            <person name="Rast P."/>
            <person name="Oberbeckmann S."/>
            <person name="Bunk B."/>
            <person name="Jeske O."/>
            <person name="Meyerdierks A."/>
            <person name="Storesund J.E."/>
            <person name="Kallscheuer N."/>
            <person name="Luecker S."/>
            <person name="Lage O.M."/>
            <person name="Pohl T."/>
            <person name="Merkel B.J."/>
            <person name="Hornburger P."/>
            <person name="Mueller R.-W."/>
            <person name="Bruemmer F."/>
            <person name="Labrenz M."/>
            <person name="Spormann A.M."/>
            <person name="Op Den Camp H."/>
            <person name="Overmann J."/>
            <person name="Amann R."/>
            <person name="Jetten M.S.M."/>
            <person name="Mascher T."/>
            <person name="Medema M.H."/>
            <person name="Devos D.P."/>
            <person name="Kaster A.-K."/>
            <person name="Ovreas L."/>
            <person name="Rohde M."/>
            <person name="Galperin M.Y."/>
            <person name="Jogler C."/>
        </authorList>
    </citation>
    <scope>NUCLEOTIDE SEQUENCE [LARGE SCALE GENOMIC DNA]</scope>
    <source>
        <strain evidence="3 4">Pla22</strain>
    </source>
</reference>
<dbReference type="PANTHER" id="PTHR37957:SF1">
    <property type="entry name" value="PHYTASE-LIKE DOMAIN-CONTAINING PROTEIN"/>
    <property type="match status" value="1"/>
</dbReference>
<evidence type="ECO:0000313" key="4">
    <source>
        <dbReference type="Proteomes" id="UP000316598"/>
    </source>
</evidence>
<dbReference type="PANTHER" id="PTHR37957">
    <property type="entry name" value="BLR7070 PROTEIN"/>
    <property type="match status" value="1"/>
</dbReference>
<evidence type="ECO:0000259" key="2">
    <source>
        <dbReference type="Pfam" id="PF13449"/>
    </source>
</evidence>
<organism evidence="3 4">
    <name type="scientific">Rubripirellula amarantea</name>
    <dbReference type="NCBI Taxonomy" id="2527999"/>
    <lineage>
        <taxon>Bacteria</taxon>
        <taxon>Pseudomonadati</taxon>
        <taxon>Planctomycetota</taxon>
        <taxon>Planctomycetia</taxon>
        <taxon>Pirellulales</taxon>
        <taxon>Pirellulaceae</taxon>
        <taxon>Rubripirellula</taxon>
    </lineage>
</organism>
<evidence type="ECO:0000313" key="3">
    <source>
        <dbReference type="EMBL" id="TWT53544.1"/>
    </source>
</evidence>
<dbReference type="SUPFAM" id="SSF75011">
    <property type="entry name" value="3-carboxy-cis,cis-mucoante lactonizing enzyme"/>
    <property type="match status" value="1"/>
</dbReference>
<dbReference type="RefSeq" id="WP_165440528.1">
    <property type="nucleotide sequence ID" value="NZ_SJPI01000001.1"/>
</dbReference>
<dbReference type="Pfam" id="PF13449">
    <property type="entry name" value="Phytase-like"/>
    <property type="match status" value="1"/>
</dbReference>
<comment type="caution">
    <text evidence="3">The sequence shown here is derived from an EMBL/GenBank/DDBJ whole genome shotgun (WGS) entry which is preliminary data.</text>
</comment>
<dbReference type="InterPro" id="IPR027372">
    <property type="entry name" value="Phytase-like_dom"/>
</dbReference>
<sequence length="412" mass="44813" precursor="true">MVWNSAAKFGFVSFIGLLAVTLCENDASAASPNIELIGTATISGTAVDATGETAALVDGSPANRMGGWSGMEWSGQGNRFFLLADRGAGDGLVDYQCRYHEVELECDEKTRQIQFRTISTQTIAGADGCPIVGSLTAHASDLVKHACTAMDPEGLRILANGDFLICEEYGPRLAVVGRDGLVRREFVTADTFRLLSDKPGEATHGAFPNRAWEGVAITPSGNRIVAALQGPLIQDAEVVNGWLTGQDCRFAAYDQTGKPTEQWIYRLDSSNVGLSEILAVDEERFLVIERDGGHGDDAKIKRVYLADVGEAADVSDTDDLITTKACERQAITKTLFLDFLDPRFSIRDEKPEGMCWGEPLEDGRRTLWVCWDNDFEPTRNSLIACFAISDVPSLGKVSLQSDVRTQSSKLDR</sequence>
<feature type="chain" id="PRO_5023081538" description="Phytase-like domain-containing protein" evidence="1">
    <location>
        <begin position="30"/>
        <end position="412"/>
    </location>
</feature>
<accession>A0A5C5WRL5</accession>
<keyword evidence="1" id="KW-0732">Signal</keyword>